<feature type="compositionally biased region" description="Polar residues" evidence="1">
    <location>
        <begin position="208"/>
        <end position="248"/>
    </location>
</feature>
<feature type="compositionally biased region" description="Low complexity" evidence="1">
    <location>
        <begin position="294"/>
        <end position="312"/>
    </location>
</feature>
<reference evidence="2" key="1">
    <citation type="submission" date="2013-11" db="EMBL/GenBank/DDBJ databases">
        <title>Genome sequence of the fusiform rust pathogen reveals effectors for host alternation and coevolution with pine.</title>
        <authorList>
            <consortium name="DOE Joint Genome Institute"/>
            <person name="Smith K."/>
            <person name="Pendleton A."/>
            <person name="Kubisiak T."/>
            <person name="Anderson C."/>
            <person name="Salamov A."/>
            <person name="Aerts A."/>
            <person name="Riley R."/>
            <person name="Clum A."/>
            <person name="Lindquist E."/>
            <person name="Ence D."/>
            <person name="Campbell M."/>
            <person name="Kronenberg Z."/>
            <person name="Feau N."/>
            <person name="Dhillon B."/>
            <person name="Hamelin R."/>
            <person name="Burleigh J."/>
            <person name="Smith J."/>
            <person name="Yandell M."/>
            <person name="Nelson C."/>
            <person name="Grigoriev I."/>
            <person name="Davis J."/>
        </authorList>
    </citation>
    <scope>NUCLEOTIDE SEQUENCE</scope>
    <source>
        <strain evidence="2">G11</strain>
    </source>
</reference>
<evidence type="ECO:0000256" key="1">
    <source>
        <dbReference type="SAM" id="MobiDB-lite"/>
    </source>
</evidence>
<gene>
    <name evidence="2" type="ORF">CROQUDRAFT_87137</name>
</gene>
<accession>A0A9P6TFT8</accession>
<name>A0A9P6TFT8_9BASI</name>
<feature type="region of interest" description="Disordered" evidence="1">
    <location>
        <begin position="199"/>
        <end position="271"/>
    </location>
</feature>
<protein>
    <submittedName>
        <fullName evidence="2">Uncharacterized protein</fullName>
    </submittedName>
</protein>
<comment type="caution">
    <text evidence="2">The sequence shown here is derived from an EMBL/GenBank/DDBJ whole genome shotgun (WGS) entry which is preliminary data.</text>
</comment>
<dbReference type="EMBL" id="MU167215">
    <property type="protein sequence ID" value="KAG0151026.1"/>
    <property type="molecule type" value="Genomic_DNA"/>
</dbReference>
<sequence>MSQQTFRSKNRKRPATQRDSLGAIRSPQRGSSALPAQSSCMDCKTIAEPELETSLDKAYKLLSDRFIPSPDEGGIAPSPDLLLPYHLDSFPTVRACCKTFCDPKTSIIPFPSNFPTFFHFALFELKLLSCLVQSPSSGHSLSRISRPSINSPSAFQSRYSTSKYNTIGSSEFVRAPSFLQPTSAKTDAWAAYTELRPTSAETGRIMPSNPSSNGFYRPTSSDGQTLASKPSTVSSLATDKPRPTSQPIHPTLLVSSRRVPQPSRLTKDDFGFRDRPKLLGMMWALDLLRRRRASSSASALSSSSSSTSNSSSRPRDRSL</sequence>
<keyword evidence="3" id="KW-1185">Reference proteome</keyword>
<evidence type="ECO:0000313" key="2">
    <source>
        <dbReference type="EMBL" id="KAG0151026.1"/>
    </source>
</evidence>
<organism evidence="2 3">
    <name type="scientific">Cronartium quercuum f. sp. fusiforme G11</name>
    <dbReference type="NCBI Taxonomy" id="708437"/>
    <lineage>
        <taxon>Eukaryota</taxon>
        <taxon>Fungi</taxon>
        <taxon>Dikarya</taxon>
        <taxon>Basidiomycota</taxon>
        <taxon>Pucciniomycotina</taxon>
        <taxon>Pucciniomycetes</taxon>
        <taxon>Pucciniales</taxon>
        <taxon>Coleosporiaceae</taxon>
        <taxon>Cronartium</taxon>
    </lineage>
</organism>
<feature type="region of interest" description="Disordered" evidence="1">
    <location>
        <begin position="1"/>
        <end position="37"/>
    </location>
</feature>
<dbReference type="Proteomes" id="UP000886653">
    <property type="component" value="Unassembled WGS sequence"/>
</dbReference>
<dbReference type="AlphaFoldDB" id="A0A9P6TFT8"/>
<feature type="compositionally biased region" description="Polar residues" evidence="1">
    <location>
        <begin position="28"/>
        <end position="37"/>
    </location>
</feature>
<feature type="region of interest" description="Disordered" evidence="1">
    <location>
        <begin position="294"/>
        <end position="319"/>
    </location>
</feature>
<proteinExistence type="predicted"/>
<evidence type="ECO:0000313" key="3">
    <source>
        <dbReference type="Proteomes" id="UP000886653"/>
    </source>
</evidence>